<feature type="domain" description="Saccharopine dehydrogenase NADP binding" evidence="3">
    <location>
        <begin position="8"/>
        <end position="143"/>
    </location>
</feature>
<dbReference type="EMBL" id="JAFNEN010000027">
    <property type="protein sequence ID" value="KAG8199454.1"/>
    <property type="molecule type" value="Genomic_DNA"/>
</dbReference>
<protein>
    <recommendedName>
        <fullName evidence="3">Saccharopine dehydrogenase NADP binding domain-containing protein</fullName>
    </recommendedName>
</protein>
<organism evidence="4 5">
    <name type="scientific">Oedothorax gibbosus</name>
    <dbReference type="NCBI Taxonomy" id="931172"/>
    <lineage>
        <taxon>Eukaryota</taxon>
        <taxon>Metazoa</taxon>
        <taxon>Ecdysozoa</taxon>
        <taxon>Arthropoda</taxon>
        <taxon>Chelicerata</taxon>
        <taxon>Arachnida</taxon>
        <taxon>Araneae</taxon>
        <taxon>Araneomorphae</taxon>
        <taxon>Entelegynae</taxon>
        <taxon>Araneoidea</taxon>
        <taxon>Linyphiidae</taxon>
        <taxon>Erigoninae</taxon>
        <taxon>Oedothorax</taxon>
    </lineage>
</organism>
<evidence type="ECO:0000256" key="2">
    <source>
        <dbReference type="SAM" id="Phobius"/>
    </source>
</evidence>
<keyword evidence="2" id="KW-0472">Membrane</keyword>
<dbReference type="Pfam" id="PF03435">
    <property type="entry name" value="Sacchrp_dh_NADP"/>
    <property type="match status" value="1"/>
</dbReference>
<dbReference type="Proteomes" id="UP000827092">
    <property type="component" value="Unassembled WGS sequence"/>
</dbReference>
<dbReference type="Gene3D" id="3.40.50.720">
    <property type="entry name" value="NAD(P)-binding Rossmann-like Domain"/>
    <property type="match status" value="1"/>
</dbReference>
<gene>
    <name evidence="4" type="ORF">JTE90_000321</name>
</gene>
<reference evidence="4 5" key="1">
    <citation type="journal article" date="2022" name="Nat. Ecol. Evol.">
        <title>A masculinizing supergene underlies an exaggerated male reproductive morph in a spider.</title>
        <authorList>
            <person name="Hendrickx F."/>
            <person name="De Corte Z."/>
            <person name="Sonet G."/>
            <person name="Van Belleghem S.M."/>
            <person name="Kostlbacher S."/>
            <person name="Vangestel C."/>
        </authorList>
    </citation>
    <scope>NUCLEOTIDE SEQUENCE [LARGE SCALE GENOMIC DNA]</scope>
    <source>
        <strain evidence="4">W744_W776</strain>
    </source>
</reference>
<feature type="transmembrane region" description="Helical" evidence="2">
    <location>
        <begin position="282"/>
        <end position="308"/>
    </location>
</feature>
<dbReference type="GO" id="GO:0005886">
    <property type="term" value="C:plasma membrane"/>
    <property type="evidence" value="ECO:0007669"/>
    <property type="project" value="TreeGrafter"/>
</dbReference>
<dbReference type="PANTHER" id="PTHR12286">
    <property type="entry name" value="SACCHAROPINE DEHYDROGENASE-LIKE OXIDOREDUCTASE"/>
    <property type="match status" value="1"/>
</dbReference>
<proteinExistence type="inferred from homology"/>
<keyword evidence="5" id="KW-1185">Reference proteome</keyword>
<evidence type="ECO:0000256" key="1">
    <source>
        <dbReference type="ARBA" id="ARBA00038048"/>
    </source>
</evidence>
<name>A0AAV6VRX8_9ARAC</name>
<evidence type="ECO:0000313" key="5">
    <source>
        <dbReference type="Proteomes" id="UP000827092"/>
    </source>
</evidence>
<comment type="similarity">
    <text evidence="1">Belongs to the saccharopine dehydrogenase family.</text>
</comment>
<keyword evidence="2" id="KW-1133">Transmembrane helix</keyword>
<dbReference type="InterPro" id="IPR036291">
    <property type="entry name" value="NAD(P)-bd_dom_sf"/>
</dbReference>
<comment type="caution">
    <text evidence="4">The sequence shown here is derived from an EMBL/GenBank/DDBJ whole genome shotgun (WGS) entry which is preliminary data.</text>
</comment>
<accession>A0AAV6VRX8</accession>
<dbReference type="FunFam" id="3.40.50.720:FF:000178">
    <property type="entry name" value="Saccharopine dehydrogenase-like oxidoreductase"/>
    <property type="match status" value="1"/>
</dbReference>
<dbReference type="InterPro" id="IPR051276">
    <property type="entry name" value="Saccharopine_DH-like_oxidrdct"/>
</dbReference>
<evidence type="ECO:0000259" key="3">
    <source>
        <dbReference type="Pfam" id="PF03435"/>
    </source>
</evidence>
<dbReference type="SUPFAM" id="SSF51735">
    <property type="entry name" value="NAD(P)-binding Rossmann-fold domains"/>
    <property type="match status" value="1"/>
</dbReference>
<dbReference type="GO" id="GO:0005811">
    <property type="term" value="C:lipid droplet"/>
    <property type="evidence" value="ECO:0007669"/>
    <property type="project" value="TreeGrafter"/>
</dbReference>
<evidence type="ECO:0000313" key="4">
    <source>
        <dbReference type="EMBL" id="KAG8199454.1"/>
    </source>
</evidence>
<keyword evidence="2" id="KW-0812">Transmembrane</keyword>
<dbReference type="PANTHER" id="PTHR12286:SF5">
    <property type="entry name" value="SACCHAROPINE DEHYDROGENASE-LIKE OXIDOREDUCTASE"/>
    <property type="match status" value="1"/>
</dbReference>
<sequence>MASRDFDIIIFGGTGYTGQYVIEELANSSKQTGIKWAIAGRNIQKLKEALNTVQKYIGNSSDISGTTVIQADVKDEASILDMCKQGKLVLNCVGPYNLYGEIVVRACIEAGTHLVDISAEIKYSETMQAKYFMQAREKGVYIVEACGFGSVPADYGISLLKNEFAGDLNAVEYYFEIGVGSEGRKTNYGTYTSIIHSIKDQLFSVGKYKEALKKEVFKKDLAKSCFPLHKRCILSYNNEVNGWCLWYLGPDERVIHRSQQFRYEYLNERTVQCNGYFQLPSFFISLGYLFFAAVVALMSFFSCGLHILKKYPSFFTAGEISLTGPTRKQVMEGTTKFTLYGTGWSNKLEEPTDQHTTQPDKKMKLTINGPEAGYVLTSMCMVQCGLTMLEEQNKLPLEGGVLTPGVTFQNTSLRQRLEKRGMIFEFETIE</sequence>
<dbReference type="GO" id="GO:0005739">
    <property type="term" value="C:mitochondrion"/>
    <property type="evidence" value="ECO:0007669"/>
    <property type="project" value="TreeGrafter"/>
</dbReference>
<dbReference type="AlphaFoldDB" id="A0AAV6VRX8"/>
<dbReference type="GO" id="GO:0009247">
    <property type="term" value="P:glycolipid biosynthetic process"/>
    <property type="evidence" value="ECO:0007669"/>
    <property type="project" value="TreeGrafter"/>
</dbReference>
<dbReference type="InterPro" id="IPR005097">
    <property type="entry name" value="Sacchrp_dh_NADP-bd"/>
</dbReference>